<dbReference type="HOGENOM" id="CLU_585413_0_0_1"/>
<name>A0A061HAR6_9BASI</name>
<evidence type="ECO:0000313" key="4">
    <source>
        <dbReference type="Proteomes" id="UP000053664"/>
    </source>
</evidence>
<dbReference type="AlphaFoldDB" id="A0A061HAR6"/>
<dbReference type="eggNOG" id="ENOG502RBHT">
    <property type="taxonomic scope" value="Eukaryota"/>
</dbReference>
<feature type="region of interest" description="Disordered" evidence="1">
    <location>
        <begin position="446"/>
        <end position="467"/>
    </location>
</feature>
<dbReference type="GeneID" id="19317045"/>
<organism evidence="3 4">
    <name type="scientific">Pseudozyma flocculosa PF-1</name>
    <dbReference type="NCBI Taxonomy" id="1277687"/>
    <lineage>
        <taxon>Eukaryota</taxon>
        <taxon>Fungi</taxon>
        <taxon>Dikarya</taxon>
        <taxon>Basidiomycota</taxon>
        <taxon>Ustilaginomycotina</taxon>
        <taxon>Ustilaginomycetes</taxon>
        <taxon>Ustilaginales</taxon>
        <taxon>Ustilaginaceae</taxon>
        <taxon>Pseudozyma</taxon>
    </lineage>
</organism>
<evidence type="ECO:0000313" key="3">
    <source>
        <dbReference type="EMBL" id="EPQ29713.1"/>
    </source>
</evidence>
<proteinExistence type="predicted"/>
<protein>
    <submittedName>
        <fullName evidence="3">Uncharacterized protein</fullName>
    </submittedName>
</protein>
<dbReference type="KEGG" id="pfp:PFL1_02933"/>
<keyword evidence="2" id="KW-0732">Signal</keyword>
<reference evidence="3 4" key="1">
    <citation type="journal article" date="2013" name="Plant Cell">
        <title>The transition from a phytopathogenic smut ancestor to an anamorphic biocontrol agent deciphered by comparative whole-genome analysis.</title>
        <authorList>
            <person name="Lefebvre F."/>
            <person name="Joly D.L."/>
            <person name="Labbe C."/>
            <person name="Teichmann B."/>
            <person name="Linning R."/>
            <person name="Belzile F."/>
            <person name="Bakkeren G."/>
            <person name="Belanger R.R."/>
        </authorList>
    </citation>
    <scope>NUCLEOTIDE SEQUENCE [LARGE SCALE GENOMIC DNA]</scope>
    <source>
        <strain evidence="3 4">PF-1</strain>
    </source>
</reference>
<dbReference type="Proteomes" id="UP000053664">
    <property type="component" value="Unassembled WGS sequence"/>
</dbReference>
<gene>
    <name evidence="3" type="ORF">PFL1_02933</name>
</gene>
<feature type="chain" id="PRO_5001599895" evidence="2">
    <location>
        <begin position="26"/>
        <end position="467"/>
    </location>
</feature>
<dbReference type="EMBL" id="KE361630">
    <property type="protein sequence ID" value="EPQ29713.1"/>
    <property type="molecule type" value="Genomic_DNA"/>
</dbReference>
<sequence length="467" mass="48749">MQLIRSQFVLAAALALLAQQSAAQAQNPLSLDGIQGLDSLNPQTVTDSLNAQTLTDTLSKAVPMKRQAKGTLLKGLNVFGEDVDLPTDPASLTKMVKDAATHPAAPPAPVKREEAGLSVLGKIVPTNAADLTKMLQEKTAGMQQRDTGLDLNLDNKPAPQFLMDSLASGLKQRDFSTNDLSVESLEPTAEQAVKMATPIALAPVSPQLKMAGAGYKLAAEVAHEAGADAVAKQALDQTQSRIADASKVPAAPKLAKRAFYHDAVHHHRKRGSVDATDLKNTDLSGLQKVPAEAVKLAAPIALGKVGGYVGAAQMGVKTAQMVSNMAGVPQMVEKTGVTKMIQDATSKASAMAPKLPKLPAAPAAAPAKRDETTDELTKAGLGLGDSVRDSGLKLSHTATAAGNAFTKNLYGARPEKRNMVLPAFEVLPGAGPQAKEAAEQLTKLLPVPVPGVPGASKRMEKVTKRRE</sequence>
<dbReference type="OrthoDB" id="2552594at2759"/>
<evidence type="ECO:0000256" key="2">
    <source>
        <dbReference type="SAM" id="SignalP"/>
    </source>
</evidence>
<evidence type="ECO:0000256" key="1">
    <source>
        <dbReference type="SAM" id="MobiDB-lite"/>
    </source>
</evidence>
<feature type="compositionally biased region" description="Basic and acidic residues" evidence="1">
    <location>
        <begin position="457"/>
        <end position="467"/>
    </location>
</feature>
<dbReference type="RefSeq" id="XP_007878636.1">
    <property type="nucleotide sequence ID" value="XM_007880445.1"/>
</dbReference>
<feature type="signal peptide" evidence="2">
    <location>
        <begin position="1"/>
        <end position="25"/>
    </location>
</feature>
<accession>A0A061HAR6</accession>